<dbReference type="Pfam" id="PF14285">
    <property type="entry name" value="DUF4367"/>
    <property type="match status" value="1"/>
</dbReference>
<dbReference type="InterPro" id="IPR025377">
    <property type="entry name" value="DUF4367"/>
</dbReference>
<gene>
    <name evidence="3" type="ORF">HFZ78_07360</name>
</gene>
<feature type="transmembrane region" description="Helical" evidence="1">
    <location>
        <begin position="52"/>
        <end position="72"/>
    </location>
</feature>
<dbReference type="AlphaFoldDB" id="A0A6H1NZ95"/>
<reference evidence="3 4" key="1">
    <citation type="submission" date="2020-04" db="EMBL/GenBank/DDBJ databases">
        <title>Genome-Wide Identification of 5-Methylcytosine Sites in Bacterial Genomes By High-Throughput Sequencing of MspJI Restriction Fragments.</title>
        <authorList>
            <person name="Wu V."/>
        </authorList>
    </citation>
    <scope>NUCLEOTIDE SEQUENCE [LARGE SCALE GENOMIC DNA]</scope>
    <source>
        <strain evidence="3 4">S2</strain>
    </source>
</reference>
<proteinExistence type="predicted"/>
<evidence type="ECO:0000313" key="3">
    <source>
        <dbReference type="EMBL" id="QIZ06545.1"/>
    </source>
</evidence>
<keyword evidence="1" id="KW-0812">Transmembrane</keyword>
<protein>
    <recommendedName>
        <fullName evidence="2">DUF4367 domain-containing protein</fullName>
    </recommendedName>
</protein>
<keyword evidence="1" id="KW-1133">Transmembrane helix</keyword>
<dbReference type="Proteomes" id="UP000501868">
    <property type="component" value="Chromosome"/>
</dbReference>
<evidence type="ECO:0000259" key="2">
    <source>
        <dbReference type="Pfam" id="PF14285"/>
    </source>
</evidence>
<evidence type="ECO:0000256" key="1">
    <source>
        <dbReference type="SAM" id="Phobius"/>
    </source>
</evidence>
<feature type="domain" description="DUF4367" evidence="2">
    <location>
        <begin position="172"/>
        <end position="249"/>
    </location>
</feature>
<name>A0A6H1NZ95_PRIMG</name>
<sequence length="253" mass="28343">MKKQYESFLFDDELKRLDSDFVWSGANNPELKAKLIKDMNKRHLKSKFTNPLGYILRFSAVATVLLIVFIIVNQEITFNHNSGPGSSADTGREYPFAIAPTDGDKKMTFTVSEQNLIEGLNGNQFLPLTNDSTIPRDLSKELTFISGKPKIVATKKNDLILVQATYPVKIGKPIIVRAAENTYGSTHDAEEALELMYPKSEKISISNRVAILYNSSDGESELLIIEDEYLYLIKGENNESALIKVAKQINFSN</sequence>
<organism evidence="3 4">
    <name type="scientific">Priestia megaterium</name>
    <name type="common">Bacillus megaterium</name>
    <dbReference type="NCBI Taxonomy" id="1404"/>
    <lineage>
        <taxon>Bacteria</taxon>
        <taxon>Bacillati</taxon>
        <taxon>Bacillota</taxon>
        <taxon>Bacilli</taxon>
        <taxon>Bacillales</taxon>
        <taxon>Bacillaceae</taxon>
        <taxon>Priestia</taxon>
    </lineage>
</organism>
<keyword evidence="1" id="KW-0472">Membrane</keyword>
<dbReference type="EMBL" id="CP051128">
    <property type="protein sequence ID" value="QIZ06545.1"/>
    <property type="molecule type" value="Genomic_DNA"/>
</dbReference>
<evidence type="ECO:0000313" key="4">
    <source>
        <dbReference type="Proteomes" id="UP000501868"/>
    </source>
</evidence>
<accession>A0A6H1NZ95</accession>
<reference evidence="3 4" key="2">
    <citation type="submission" date="2020-04" db="EMBL/GenBank/DDBJ databases">
        <authorList>
            <person name="Fomenkov A."/>
            <person name="Anton B.P."/>
            <person name="Roberts R.J."/>
        </authorList>
    </citation>
    <scope>NUCLEOTIDE SEQUENCE [LARGE SCALE GENOMIC DNA]</scope>
    <source>
        <strain evidence="3 4">S2</strain>
    </source>
</reference>